<proteinExistence type="predicted"/>
<keyword evidence="2" id="KW-1185">Reference proteome</keyword>
<gene>
    <name evidence="1" type="ORF">M9H77_06454</name>
</gene>
<reference evidence="2" key="1">
    <citation type="journal article" date="2023" name="Nat. Plants">
        <title>Single-cell RNA sequencing provides a high-resolution roadmap for understanding the multicellular compartmentation of specialized metabolism.</title>
        <authorList>
            <person name="Sun S."/>
            <person name="Shen X."/>
            <person name="Li Y."/>
            <person name="Li Y."/>
            <person name="Wang S."/>
            <person name="Li R."/>
            <person name="Zhang H."/>
            <person name="Shen G."/>
            <person name="Guo B."/>
            <person name="Wei J."/>
            <person name="Xu J."/>
            <person name="St-Pierre B."/>
            <person name="Chen S."/>
            <person name="Sun C."/>
        </authorList>
    </citation>
    <scope>NUCLEOTIDE SEQUENCE [LARGE SCALE GENOMIC DNA]</scope>
</reference>
<organism evidence="1 2">
    <name type="scientific">Catharanthus roseus</name>
    <name type="common">Madagascar periwinkle</name>
    <name type="synonym">Vinca rosea</name>
    <dbReference type="NCBI Taxonomy" id="4058"/>
    <lineage>
        <taxon>Eukaryota</taxon>
        <taxon>Viridiplantae</taxon>
        <taxon>Streptophyta</taxon>
        <taxon>Embryophyta</taxon>
        <taxon>Tracheophyta</taxon>
        <taxon>Spermatophyta</taxon>
        <taxon>Magnoliopsida</taxon>
        <taxon>eudicotyledons</taxon>
        <taxon>Gunneridae</taxon>
        <taxon>Pentapetalae</taxon>
        <taxon>asterids</taxon>
        <taxon>lamiids</taxon>
        <taxon>Gentianales</taxon>
        <taxon>Apocynaceae</taxon>
        <taxon>Rauvolfioideae</taxon>
        <taxon>Vinceae</taxon>
        <taxon>Catharanthinae</taxon>
        <taxon>Catharanthus</taxon>
    </lineage>
</organism>
<comment type="caution">
    <text evidence="1">The sequence shown here is derived from an EMBL/GenBank/DDBJ whole genome shotgun (WGS) entry which is preliminary data.</text>
</comment>
<evidence type="ECO:0000313" key="2">
    <source>
        <dbReference type="Proteomes" id="UP001060085"/>
    </source>
</evidence>
<name>A0ACC0BSC1_CATRO</name>
<protein>
    <submittedName>
        <fullName evidence="1">Uncharacterized protein</fullName>
    </submittedName>
</protein>
<sequence length="151" mass="16861">MHRSGAPYSVRGLHFTWLVPRTSASSDGVDVSDSGEWIHLKRGVDHNASCFVVGFGRLVESQEGLETEVGARADLTLSMEPHCCITCSFKFGADTKELHVPCKMDTFIIVVTTERALQYLVLYSIYIKYYFTLPISECKDEGELIMMGSAR</sequence>
<accession>A0ACC0BSC1</accession>
<evidence type="ECO:0000313" key="1">
    <source>
        <dbReference type="EMBL" id="KAI5675504.1"/>
    </source>
</evidence>
<dbReference type="EMBL" id="CM044702">
    <property type="protein sequence ID" value="KAI5675504.1"/>
    <property type="molecule type" value="Genomic_DNA"/>
</dbReference>
<dbReference type="Proteomes" id="UP001060085">
    <property type="component" value="Linkage Group LG02"/>
</dbReference>